<evidence type="ECO:0000256" key="14">
    <source>
        <dbReference type="ARBA" id="ARBA00023002"/>
    </source>
</evidence>
<dbReference type="GO" id="GO:0051301">
    <property type="term" value="P:cell division"/>
    <property type="evidence" value="ECO:0007669"/>
    <property type="project" value="UniProtKB-KW"/>
</dbReference>
<evidence type="ECO:0000313" key="21">
    <source>
        <dbReference type="EMBL" id="AFM10865.1"/>
    </source>
</evidence>
<dbReference type="GO" id="GO:0005829">
    <property type="term" value="C:cytosol"/>
    <property type="evidence" value="ECO:0007669"/>
    <property type="project" value="TreeGrafter"/>
</dbReference>
<comment type="function">
    <text evidence="2 19">Cell wall formation.</text>
</comment>
<comment type="subcellular location">
    <subcellularLocation>
        <location evidence="3 19">Cytoplasm</location>
    </subcellularLocation>
</comment>
<dbReference type="PROSITE" id="PS51387">
    <property type="entry name" value="FAD_PCMH"/>
    <property type="match status" value="1"/>
</dbReference>
<dbReference type="InterPro" id="IPR016167">
    <property type="entry name" value="FAD-bd_PCMH_sub1"/>
</dbReference>
<evidence type="ECO:0000256" key="19">
    <source>
        <dbReference type="HAMAP-Rule" id="MF_00037"/>
    </source>
</evidence>
<evidence type="ECO:0000256" key="8">
    <source>
        <dbReference type="ARBA" id="ARBA00022618"/>
    </source>
</evidence>
<dbReference type="PATRIC" id="fig|869212.3.peg.161"/>
<feature type="active site" evidence="19">
    <location>
        <position position="179"/>
    </location>
</feature>
<dbReference type="InterPro" id="IPR006094">
    <property type="entry name" value="Oxid_FAD_bind_N"/>
</dbReference>
<evidence type="ECO:0000256" key="4">
    <source>
        <dbReference type="ARBA" id="ARBA00004752"/>
    </source>
</evidence>
<evidence type="ECO:0000256" key="9">
    <source>
        <dbReference type="ARBA" id="ARBA00022630"/>
    </source>
</evidence>
<dbReference type="KEGG" id="tpx:Turpa_0203"/>
<keyword evidence="11 19" id="KW-0521">NADP</keyword>
<dbReference type="Gene3D" id="3.30.43.10">
    <property type="entry name" value="Uridine Diphospho-n-acetylenolpyruvylglucosamine Reductase, domain 2"/>
    <property type="match status" value="1"/>
</dbReference>
<organism evidence="21 22">
    <name type="scientific">Turneriella parva (strain ATCC BAA-1111 / DSM 21527 / NCTC 11395 / H)</name>
    <name type="common">Leptospira parva</name>
    <dbReference type="NCBI Taxonomy" id="869212"/>
    <lineage>
        <taxon>Bacteria</taxon>
        <taxon>Pseudomonadati</taxon>
        <taxon>Spirochaetota</taxon>
        <taxon>Spirochaetia</taxon>
        <taxon>Leptospirales</taxon>
        <taxon>Leptospiraceae</taxon>
        <taxon>Turneriella</taxon>
    </lineage>
</organism>
<dbReference type="AlphaFoldDB" id="I4B0Q8"/>
<dbReference type="GO" id="GO:0009252">
    <property type="term" value="P:peptidoglycan biosynthetic process"/>
    <property type="evidence" value="ECO:0007669"/>
    <property type="project" value="UniProtKB-UniRule"/>
</dbReference>
<evidence type="ECO:0000256" key="16">
    <source>
        <dbReference type="ARBA" id="ARBA00023316"/>
    </source>
</evidence>
<proteinExistence type="inferred from homology"/>
<name>I4B0Q8_TURPD</name>
<keyword evidence="14 19" id="KW-0560">Oxidoreductase</keyword>
<feature type="active site" description="Proton donor" evidence="19">
    <location>
        <position position="230"/>
    </location>
</feature>
<evidence type="ECO:0000256" key="11">
    <source>
        <dbReference type="ARBA" id="ARBA00022857"/>
    </source>
</evidence>
<dbReference type="GO" id="GO:0008360">
    <property type="term" value="P:regulation of cell shape"/>
    <property type="evidence" value="ECO:0007669"/>
    <property type="project" value="UniProtKB-KW"/>
</dbReference>
<evidence type="ECO:0000256" key="15">
    <source>
        <dbReference type="ARBA" id="ARBA00023306"/>
    </source>
</evidence>
<comment type="catalytic activity">
    <reaction evidence="18 19">
        <text>UDP-N-acetyl-alpha-D-muramate + NADP(+) = UDP-N-acetyl-3-O-(1-carboxyvinyl)-alpha-D-glucosamine + NADPH + H(+)</text>
        <dbReference type="Rhea" id="RHEA:12248"/>
        <dbReference type="ChEBI" id="CHEBI:15378"/>
        <dbReference type="ChEBI" id="CHEBI:57783"/>
        <dbReference type="ChEBI" id="CHEBI:58349"/>
        <dbReference type="ChEBI" id="CHEBI:68483"/>
        <dbReference type="ChEBI" id="CHEBI:70757"/>
        <dbReference type="EC" id="1.3.1.98"/>
    </reaction>
</comment>
<keyword evidence="10 19" id="KW-0274">FAD</keyword>
<dbReference type="OrthoDB" id="9804753at2"/>
<dbReference type="EC" id="1.3.1.98" evidence="5 19"/>
<keyword evidence="22" id="KW-1185">Reference proteome</keyword>
<evidence type="ECO:0000256" key="6">
    <source>
        <dbReference type="ARBA" id="ARBA00015188"/>
    </source>
</evidence>
<keyword evidence="9 19" id="KW-0285">Flavoprotein</keyword>
<comment type="cofactor">
    <cofactor evidence="1 19">
        <name>FAD</name>
        <dbReference type="ChEBI" id="CHEBI:57692"/>
    </cofactor>
</comment>
<evidence type="ECO:0000256" key="5">
    <source>
        <dbReference type="ARBA" id="ARBA00012518"/>
    </source>
</evidence>
<keyword evidence="8 19" id="KW-0132">Cell division</keyword>
<protein>
    <recommendedName>
        <fullName evidence="6 19">UDP-N-acetylenolpyruvoylglucosamine reductase</fullName>
        <ecNumber evidence="5 19">1.3.1.98</ecNumber>
    </recommendedName>
    <alternativeName>
        <fullName evidence="17 19">UDP-N-acetylmuramate dehydrogenase</fullName>
    </alternativeName>
</protein>
<feature type="domain" description="FAD-binding PCMH-type" evidence="20">
    <location>
        <begin position="31"/>
        <end position="237"/>
    </location>
</feature>
<dbReference type="UniPathway" id="UPA00219"/>
<evidence type="ECO:0000259" key="20">
    <source>
        <dbReference type="PROSITE" id="PS51387"/>
    </source>
</evidence>
<keyword evidence="12 19" id="KW-0133">Cell shape</keyword>
<dbReference type="InterPro" id="IPR016169">
    <property type="entry name" value="FAD-bd_PCMH_sub2"/>
</dbReference>
<dbReference type="NCBIfam" id="NF010480">
    <property type="entry name" value="PRK13905.1"/>
    <property type="match status" value="1"/>
</dbReference>
<evidence type="ECO:0000256" key="10">
    <source>
        <dbReference type="ARBA" id="ARBA00022827"/>
    </source>
</evidence>
<dbReference type="PANTHER" id="PTHR21071">
    <property type="entry name" value="UDP-N-ACETYLENOLPYRUVOYLGLUCOSAMINE REDUCTASE"/>
    <property type="match status" value="1"/>
</dbReference>
<dbReference type="Proteomes" id="UP000006048">
    <property type="component" value="Chromosome"/>
</dbReference>
<dbReference type="GO" id="GO:0071555">
    <property type="term" value="P:cell wall organization"/>
    <property type="evidence" value="ECO:0007669"/>
    <property type="project" value="UniProtKB-KW"/>
</dbReference>
<dbReference type="PANTHER" id="PTHR21071:SF4">
    <property type="entry name" value="UDP-N-ACETYLENOLPYRUVOYLGLUCOSAMINE REDUCTASE"/>
    <property type="match status" value="1"/>
</dbReference>
<keyword evidence="13 19" id="KW-0573">Peptidoglycan synthesis</keyword>
<comment type="similarity">
    <text evidence="19">Belongs to the MurB family.</text>
</comment>
<sequence>MHDYSELEEFLNAQGIRFDSDVTLKEYTTFRLGGAAKVFVQPRHADELALLQAWLAGHALPVFLLGGGSNLLVSDEGFAGVVIHPQFGEEPRILHQSTDRLQVYVPASARAPLAGKKISAKGFAGLEFLTTIPGHFGGSVIQNAGCYGHELKDSLVNVELAHQGNAQTLPNIACDFRYRDSLFKRDSSYWIAGATLELPKGDAGAIEARIAEYKARRIASQPKNRRSAGSIFKNPPADISDKKAWQLIEAANLRGVKEGGAEISAEHCNFIVNNGHATAADVYKLIRLAEQRVFEATGVRLEREVVLVGNFAEL</sequence>
<dbReference type="GO" id="GO:0008762">
    <property type="term" value="F:UDP-N-acetylmuramate dehydrogenase activity"/>
    <property type="evidence" value="ECO:0007669"/>
    <property type="project" value="UniProtKB-UniRule"/>
</dbReference>
<evidence type="ECO:0000256" key="7">
    <source>
        <dbReference type="ARBA" id="ARBA00022490"/>
    </source>
</evidence>
<feature type="active site" evidence="19">
    <location>
        <position position="304"/>
    </location>
</feature>
<dbReference type="NCBIfam" id="TIGR00179">
    <property type="entry name" value="murB"/>
    <property type="match status" value="1"/>
</dbReference>
<dbReference type="Pfam" id="PF02873">
    <property type="entry name" value="MurB_C"/>
    <property type="match status" value="1"/>
</dbReference>
<keyword evidence="15 19" id="KW-0131">Cell cycle</keyword>
<dbReference type="SUPFAM" id="SSF56176">
    <property type="entry name" value="FAD-binding/transporter-associated domain-like"/>
    <property type="match status" value="1"/>
</dbReference>
<dbReference type="EMBL" id="CP002959">
    <property type="protein sequence ID" value="AFM10865.1"/>
    <property type="molecule type" value="Genomic_DNA"/>
</dbReference>
<evidence type="ECO:0000256" key="2">
    <source>
        <dbReference type="ARBA" id="ARBA00003921"/>
    </source>
</evidence>
<dbReference type="InterPro" id="IPR003170">
    <property type="entry name" value="MurB"/>
</dbReference>
<dbReference type="HAMAP" id="MF_00037">
    <property type="entry name" value="MurB"/>
    <property type="match status" value="1"/>
</dbReference>
<dbReference type="Gene3D" id="3.90.78.10">
    <property type="entry name" value="UDP-N-acetylenolpyruvoylglucosamine reductase, C-terminal domain"/>
    <property type="match status" value="1"/>
</dbReference>
<dbReference type="Pfam" id="PF01565">
    <property type="entry name" value="FAD_binding_4"/>
    <property type="match status" value="1"/>
</dbReference>
<evidence type="ECO:0000256" key="13">
    <source>
        <dbReference type="ARBA" id="ARBA00022984"/>
    </source>
</evidence>
<keyword evidence="16 19" id="KW-0961">Cell wall biogenesis/degradation</keyword>
<evidence type="ECO:0000256" key="1">
    <source>
        <dbReference type="ARBA" id="ARBA00001974"/>
    </source>
</evidence>
<dbReference type="RefSeq" id="WP_014801386.1">
    <property type="nucleotide sequence ID" value="NC_018020.1"/>
</dbReference>
<gene>
    <name evidence="19" type="primary">murB</name>
    <name evidence="21" type="ordered locus">Turpa_0203</name>
</gene>
<comment type="pathway">
    <text evidence="4 19">Cell wall biogenesis; peptidoglycan biosynthesis.</text>
</comment>
<evidence type="ECO:0000256" key="3">
    <source>
        <dbReference type="ARBA" id="ARBA00004496"/>
    </source>
</evidence>
<evidence type="ECO:0000256" key="17">
    <source>
        <dbReference type="ARBA" id="ARBA00031026"/>
    </source>
</evidence>
<dbReference type="InterPro" id="IPR016166">
    <property type="entry name" value="FAD-bd_PCMH"/>
</dbReference>
<dbReference type="SUPFAM" id="SSF56194">
    <property type="entry name" value="Uridine diphospho-N-Acetylenolpyruvylglucosamine reductase, MurB, C-terminal domain"/>
    <property type="match status" value="1"/>
</dbReference>
<dbReference type="Gene3D" id="3.30.465.10">
    <property type="match status" value="1"/>
</dbReference>
<evidence type="ECO:0000313" key="22">
    <source>
        <dbReference type="Proteomes" id="UP000006048"/>
    </source>
</evidence>
<keyword evidence="7 19" id="KW-0963">Cytoplasm</keyword>
<dbReference type="GO" id="GO:0071949">
    <property type="term" value="F:FAD binding"/>
    <property type="evidence" value="ECO:0007669"/>
    <property type="project" value="InterPro"/>
</dbReference>
<reference evidence="21 22" key="1">
    <citation type="submission" date="2012-06" db="EMBL/GenBank/DDBJ databases">
        <title>The complete chromosome of genome of Turneriella parva DSM 21527.</title>
        <authorList>
            <consortium name="US DOE Joint Genome Institute (JGI-PGF)"/>
            <person name="Lucas S."/>
            <person name="Han J."/>
            <person name="Lapidus A."/>
            <person name="Bruce D."/>
            <person name="Goodwin L."/>
            <person name="Pitluck S."/>
            <person name="Peters L."/>
            <person name="Kyrpides N."/>
            <person name="Mavromatis K."/>
            <person name="Ivanova N."/>
            <person name="Mikhailova N."/>
            <person name="Chertkov O."/>
            <person name="Detter J.C."/>
            <person name="Tapia R."/>
            <person name="Han C."/>
            <person name="Land M."/>
            <person name="Hauser L."/>
            <person name="Markowitz V."/>
            <person name="Cheng J.-F."/>
            <person name="Hugenholtz P."/>
            <person name="Woyke T."/>
            <person name="Wu D."/>
            <person name="Gronow S."/>
            <person name="Wellnitz S."/>
            <person name="Brambilla E."/>
            <person name="Klenk H.-P."/>
            <person name="Eisen J.A."/>
        </authorList>
    </citation>
    <scope>NUCLEOTIDE SEQUENCE [LARGE SCALE GENOMIC DNA]</scope>
    <source>
        <strain evidence="22">ATCC BAA-1111 / DSM 21527 / NCTC 11395 / H</strain>
    </source>
</reference>
<dbReference type="STRING" id="869212.Turpa_0203"/>
<dbReference type="HOGENOM" id="CLU_035304_1_1_12"/>
<dbReference type="InterPro" id="IPR036635">
    <property type="entry name" value="MurB_C_sf"/>
</dbReference>
<accession>I4B0Q8</accession>
<dbReference type="InterPro" id="IPR011601">
    <property type="entry name" value="MurB_C"/>
</dbReference>
<evidence type="ECO:0000256" key="18">
    <source>
        <dbReference type="ARBA" id="ARBA00048914"/>
    </source>
</evidence>
<dbReference type="InterPro" id="IPR036318">
    <property type="entry name" value="FAD-bd_PCMH-like_sf"/>
</dbReference>
<evidence type="ECO:0000256" key="12">
    <source>
        <dbReference type="ARBA" id="ARBA00022960"/>
    </source>
</evidence>